<dbReference type="InterPro" id="IPR021744">
    <property type="entry name" value="CbiG_N"/>
</dbReference>
<evidence type="ECO:0000313" key="6">
    <source>
        <dbReference type="Proteomes" id="UP000244240"/>
    </source>
</evidence>
<dbReference type="Gene3D" id="3.40.50.11220">
    <property type="match status" value="1"/>
</dbReference>
<dbReference type="SUPFAM" id="SSF159664">
    <property type="entry name" value="CobE/GbiG C-terminal domain-like"/>
    <property type="match status" value="1"/>
</dbReference>
<dbReference type="Pfam" id="PF11760">
    <property type="entry name" value="CbiG_N"/>
    <property type="match status" value="1"/>
</dbReference>
<dbReference type="GO" id="GO:0016829">
    <property type="term" value="F:lyase activity"/>
    <property type="evidence" value="ECO:0007669"/>
    <property type="project" value="UniProtKB-KW"/>
</dbReference>
<reference evidence="5 6" key="1">
    <citation type="submission" date="2018-04" db="EMBL/GenBank/DDBJ databases">
        <title>Genomic Encyclopedia of Archaeal and Bacterial Type Strains, Phase II (KMG-II): from individual species to whole genera.</title>
        <authorList>
            <person name="Goeker M."/>
        </authorList>
    </citation>
    <scope>NUCLEOTIDE SEQUENCE [LARGE SCALE GENOMIC DNA]</scope>
    <source>
        <strain evidence="5 6">DSM 45787</strain>
    </source>
</reference>
<dbReference type="Proteomes" id="UP000244240">
    <property type="component" value="Unassembled WGS sequence"/>
</dbReference>
<evidence type="ECO:0000313" key="5">
    <source>
        <dbReference type="EMBL" id="PTX64570.1"/>
    </source>
</evidence>
<dbReference type="PANTHER" id="PTHR37477:SF1">
    <property type="entry name" value="COBALT-PRECORRIN-5A HYDROLASE"/>
    <property type="match status" value="1"/>
</dbReference>
<dbReference type="OrthoDB" id="9781023at2"/>
<evidence type="ECO:0000256" key="1">
    <source>
        <dbReference type="SAM" id="MobiDB-lite"/>
    </source>
</evidence>
<protein>
    <submittedName>
        <fullName evidence="5">Cobalt-precorrin 5A acetaldehyde-lyase</fullName>
    </submittedName>
</protein>
<feature type="region of interest" description="Disordered" evidence="1">
    <location>
        <begin position="380"/>
        <end position="405"/>
    </location>
</feature>
<dbReference type="Pfam" id="PF01890">
    <property type="entry name" value="CbiG_C"/>
    <property type="match status" value="1"/>
</dbReference>
<gene>
    <name evidence="5" type="ORF">C8P63_10263</name>
</gene>
<dbReference type="SUPFAM" id="SSF159672">
    <property type="entry name" value="CbiG N-terminal domain-like"/>
    <property type="match status" value="1"/>
</dbReference>
<evidence type="ECO:0000259" key="2">
    <source>
        <dbReference type="Pfam" id="PF01890"/>
    </source>
</evidence>
<keyword evidence="6" id="KW-1185">Reference proteome</keyword>
<dbReference type="AlphaFoldDB" id="A0A2T6C8C1"/>
<dbReference type="EMBL" id="QBKR01000002">
    <property type="protein sequence ID" value="PTX64570.1"/>
    <property type="molecule type" value="Genomic_DNA"/>
</dbReference>
<dbReference type="Pfam" id="PF11761">
    <property type="entry name" value="CbiG_mid"/>
    <property type="match status" value="1"/>
</dbReference>
<dbReference type="InterPro" id="IPR052553">
    <property type="entry name" value="CbiG_hydrolase"/>
</dbReference>
<feature type="domain" description="Cobalamin biosynthesis central region" evidence="4">
    <location>
        <begin position="156"/>
        <end position="252"/>
    </location>
</feature>
<dbReference type="InterPro" id="IPR038029">
    <property type="entry name" value="GbiG_N_sf"/>
</dbReference>
<organism evidence="5 6">
    <name type="scientific">Melghirimyces profundicolus</name>
    <dbReference type="NCBI Taxonomy" id="1242148"/>
    <lineage>
        <taxon>Bacteria</taxon>
        <taxon>Bacillati</taxon>
        <taxon>Bacillota</taxon>
        <taxon>Bacilli</taxon>
        <taxon>Bacillales</taxon>
        <taxon>Thermoactinomycetaceae</taxon>
        <taxon>Melghirimyces</taxon>
    </lineage>
</organism>
<dbReference type="GO" id="GO:0009236">
    <property type="term" value="P:cobalamin biosynthetic process"/>
    <property type="evidence" value="ECO:0007669"/>
    <property type="project" value="InterPro"/>
</dbReference>
<feature type="domain" description="Cobalamin synthesis G N-terminal" evidence="3">
    <location>
        <begin position="70"/>
        <end position="150"/>
    </location>
</feature>
<dbReference type="RefSeq" id="WP_108021642.1">
    <property type="nucleotide sequence ID" value="NZ_QBKR01000002.1"/>
</dbReference>
<comment type="caution">
    <text evidence="5">The sequence shown here is derived from an EMBL/GenBank/DDBJ whole genome shotgun (WGS) entry which is preliminary data.</text>
</comment>
<dbReference type="InterPro" id="IPR021745">
    <property type="entry name" value="CbiG_mid"/>
</dbReference>
<name>A0A2T6C8C1_9BACL</name>
<dbReference type="PANTHER" id="PTHR37477">
    <property type="entry name" value="COBALT-PRECORRIN-5A HYDROLASE"/>
    <property type="match status" value="1"/>
</dbReference>
<evidence type="ECO:0000259" key="3">
    <source>
        <dbReference type="Pfam" id="PF11760"/>
    </source>
</evidence>
<accession>A0A2T6C8C1</accession>
<sequence>MNRTVQEARDGEGIALLAVTRRGCRQLDRLRRAWPRADAFVPSKFAGETRQAMEDGAGRLIPYQGPLRSWLKSTFHRYRGWVMWVAVGAAVRTLAPLLRGKKEDPAVVAVDEGSRHAVSLLSAHRGGANRLTREVSHLLGARPVITTASEVQETLAVDELDRDRGWVPGDDTGMTRLSAAVINGETIGVVQESGEEDWLPEEEAQSGRWLRFSSFREALSAPERAEAWLVITHRLPTGEERRLCSKGAVYHPRSLCLGIGCSRGTSADELESLIRDVMSRYRLAFDSIRSLSSITLKSDEPGLLELAERHGWPLHFYEAGALNRLPIPQPSDVVYRVTGSRGVSQPAALLSAGTDRLLVEKEKSRNATLSIAVYGGGAEINTRSGGMDHEDDVADRTRQPGPGGV</sequence>
<dbReference type="Gene3D" id="3.30.420.180">
    <property type="entry name" value="CobE/GbiG C-terminal domain"/>
    <property type="match status" value="1"/>
</dbReference>
<feature type="domain" description="CobE/GbiG C-terminal" evidence="2">
    <location>
        <begin position="255"/>
        <end position="372"/>
    </location>
</feature>
<evidence type="ECO:0000259" key="4">
    <source>
        <dbReference type="Pfam" id="PF11761"/>
    </source>
</evidence>
<proteinExistence type="predicted"/>
<keyword evidence="5" id="KW-0456">Lyase</keyword>
<dbReference type="InterPro" id="IPR036518">
    <property type="entry name" value="CobE/GbiG_C_sf"/>
</dbReference>
<dbReference type="InterPro" id="IPR002750">
    <property type="entry name" value="CobE/GbiG_C"/>
</dbReference>